<evidence type="ECO:0000256" key="3">
    <source>
        <dbReference type="ARBA" id="ARBA00012251"/>
    </source>
</evidence>
<evidence type="ECO:0000259" key="13">
    <source>
        <dbReference type="PROSITE" id="PS51873"/>
    </source>
</evidence>
<evidence type="ECO:0000256" key="2">
    <source>
        <dbReference type="ARBA" id="ARBA00004906"/>
    </source>
</evidence>
<evidence type="ECO:0000256" key="8">
    <source>
        <dbReference type="ARBA" id="ARBA00022786"/>
    </source>
</evidence>
<evidence type="ECO:0000313" key="15">
    <source>
        <dbReference type="Proteomes" id="UP001344447"/>
    </source>
</evidence>
<evidence type="ECO:0000256" key="1">
    <source>
        <dbReference type="ARBA" id="ARBA00001798"/>
    </source>
</evidence>
<proteinExistence type="predicted"/>
<feature type="domain" description="RING-type" evidence="13">
    <location>
        <begin position="191"/>
        <end position="411"/>
    </location>
</feature>
<dbReference type="EC" id="2.3.2.31" evidence="3"/>
<sequence length="579" mass="66194">MESSSESIETYKPHGFNTPSPMRKSQRRGSFSSILRRSSIVQQTRRSSRDLTGETDEKMLKYLNSISLVNKNLDISNDDTSSYMSETASDIDIGDYDPNDWFLEDDENSGEDDEPLFTILEKKGLEDQIKEMANVLSDQIDLSAGNAILLLQYFKWDSDRVLSGEYFEDPERVCKNAGIILSNEQITKYPSNSVCIVCFENQSNDESFYSLSCGHGPYCKGCWKSYLHQEMQTCGGEIIHCKCIYPLCNGKLTYENWKDLASDRDYSRYWYFICKDFVGNNKNLEFCPNPSCGNAIRFSGVGRPSDVVECHCGTRFCFSCGSEKHNPVSCAQLMEWKSKNSNDQESLKLIKSTCKPCFHCGMPTERIMGCNHIICRKEQGGCGGEWCWMCRGDWKTHGQHTGGFYSCNKYEVSDGKKADESAAIVKQESDRFLHYFTRYFNHDMLMKHAIKMRDEEMEDKMNQYRELANLNPDFLQEAIELLIECRRILKYTYVFGFYLSDNVAGKTFFEYQQANAEGITEELSESVYINVALINAEDMKNRVRVTKKYINNLVKSIEEGLGLDESLGLSSSTSGVPQE</sequence>
<keyword evidence="8" id="KW-0833">Ubl conjugation pathway</keyword>
<dbReference type="SUPFAM" id="SSF57850">
    <property type="entry name" value="RING/U-box"/>
    <property type="match status" value="3"/>
</dbReference>
<evidence type="ECO:0000256" key="6">
    <source>
        <dbReference type="ARBA" id="ARBA00022737"/>
    </source>
</evidence>
<evidence type="ECO:0000256" key="5">
    <source>
        <dbReference type="ARBA" id="ARBA00022723"/>
    </source>
</evidence>
<feature type="region of interest" description="Disordered" evidence="11">
    <location>
        <begin position="1"/>
        <end position="53"/>
    </location>
</feature>
<comment type="caution">
    <text evidence="14">The sequence shown here is derived from an EMBL/GenBank/DDBJ whole genome shotgun (WGS) entry which is preliminary data.</text>
</comment>
<dbReference type="Gene3D" id="3.30.40.10">
    <property type="entry name" value="Zinc/RING finger domain, C3HC4 (zinc finger)"/>
    <property type="match status" value="1"/>
</dbReference>
<dbReference type="Pfam" id="PF01485">
    <property type="entry name" value="IBR"/>
    <property type="match status" value="1"/>
</dbReference>
<dbReference type="Proteomes" id="UP001344447">
    <property type="component" value="Unassembled WGS sequence"/>
</dbReference>
<evidence type="ECO:0000256" key="9">
    <source>
        <dbReference type="ARBA" id="ARBA00022833"/>
    </source>
</evidence>
<dbReference type="InterPro" id="IPR031127">
    <property type="entry name" value="E3_UB_ligase_RBR"/>
</dbReference>
<name>A0AAN7U2M4_9MYCE</name>
<dbReference type="InterPro" id="IPR054694">
    <property type="entry name" value="Parkin-like_IBR"/>
</dbReference>
<dbReference type="GO" id="GO:0061630">
    <property type="term" value="F:ubiquitin protein ligase activity"/>
    <property type="evidence" value="ECO:0007669"/>
    <property type="project" value="UniProtKB-EC"/>
</dbReference>
<dbReference type="GO" id="GO:0016567">
    <property type="term" value="P:protein ubiquitination"/>
    <property type="evidence" value="ECO:0007669"/>
    <property type="project" value="InterPro"/>
</dbReference>
<dbReference type="SMART" id="SM00647">
    <property type="entry name" value="IBR"/>
    <property type="match status" value="1"/>
</dbReference>
<evidence type="ECO:0000256" key="4">
    <source>
        <dbReference type="ARBA" id="ARBA00022679"/>
    </source>
</evidence>
<dbReference type="CDD" id="cd20346">
    <property type="entry name" value="BRcat_RBR_ANKIB1"/>
    <property type="match status" value="1"/>
</dbReference>
<dbReference type="PROSITE" id="PS50089">
    <property type="entry name" value="ZF_RING_2"/>
    <property type="match status" value="1"/>
</dbReference>
<dbReference type="Pfam" id="PF22605">
    <property type="entry name" value="IBR_2"/>
    <property type="match status" value="1"/>
</dbReference>
<keyword evidence="15" id="KW-1185">Reference proteome</keyword>
<keyword evidence="6" id="KW-0677">Repeat</keyword>
<dbReference type="InterPro" id="IPR002867">
    <property type="entry name" value="IBR_dom"/>
</dbReference>
<gene>
    <name evidence="14" type="ORF">RB653_002216</name>
</gene>
<accession>A0AAN7U2M4</accession>
<feature type="compositionally biased region" description="Polar residues" evidence="11">
    <location>
        <begin position="28"/>
        <end position="45"/>
    </location>
</feature>
<dbReference type="AlphaFoldDB" id="A0AAN7U2M4"/>
<dbReference type="PROSITE" id="PS51873">
    <property type="entry name" value="TRIAD"/>
    <property type="match status" value="1"/>
</dbReference>
<dbReference type="Gene3D" id="1.20.120.1750">
    <property type="match status" value="1"/>
</dbReference>
<comment type="catalytic activity">
    <reaction evidence="1">
        <text>[E2 ubiquitin-conjugating enzyme]-S-ubiquitinyl-L-cysteine + [acceptor protein]-L-lysine = [E2 ubiquitin-conjugating enzyme]-L-cysteine + [acceptor protein]-N(6)-ubiquitinyl-L-lysine.</text>
        <dbReference type="EC" id="2.3.2.31"/>
    </reaction>
</comment>
<reference evidence="14 15" key="1">
    <citation type="submission" date="2023-11" db="EMBL/GenBank/DDBJ databases">
        <title>Dfirmibasis_genome.</title>
        <authorList>
            <person name="Edelbroek B."/>
            <person name="Kjellin J."/>
            <person name="Jerlstrom-Hultqvist J."/>
            <person name="Soderbom F."/>
        </authorList>
    </citation>
    <scope>NUCLEOTIDE SEQUENCE [LARGE SCALE GENOMIC DNA]</scope>
    <source>
        <strain evidence="14 15">TNS-C-14</strain>
    </source>
</reference>
<evidence type="ECO:0000259" key="12">
    <source>
        <dbReference type="PROSITE" id="PS50089"/>
    </source>
</evidence>
<dbReference type="InterPro" id="IPR001841">
    <property type="entry name" value="Znf_RING"/>
</dbReference>
<evidence type="ECO:0000256" key="7">
    <source>
        <dbReference type="ARBA" id="ARBA00022771"/>
    </source>
</evidence>
<evidence type="ECO:0000256" key="11">
    <source>
        <dbReference type="SAM" id="MobiDB-lite"/>
    </source>
</evidence>
<keyword evidence="9" id="KW-0862">Zinc</keyword>
<dbReference type="EMBL" id="JAVFKY010000004">
    <property type="protein sequence ID" value="KAK5577275.1"/>
    <property type="molecule type" value="Genomic_DNA"/>
</dbReference>
<comment type="pathway">
    <text evidence="2">Protein modification; protein ubiquitination.</text>
</comment>
<evidence type="ECO:0000313" key="14">
    <source>
        <dbReference type="EMBL" id="KAK5577275.1"/>
    </source>
</evidence>
<dbReference type="GO" id="GO:0008270">
    <property type="term" value="F:zinc ion binding"/>
    <property type="evidence" value="ECO:0007669"/>
    <property type="project" value="UniProtKB-KW"/>
</dbReference>
<keyword evidence="5" id="KW-0479">Metal-binding</keyword>
<evidence type="ECO:0000256" key="10">
    <source>
        <dbReference type="PROSITE-ProRule" id="PRU00175"/>
    </source>
</evidence>
<protein>
    <recommendedName>
        <fullName evidence="3">RBR-type E3 ubiquitin transferase</fullName>
        <ecNumber evidence="3">2.3.2.31</ecNumber>
    </recommendedName>
</protein>
<keyword evidence="7 10" id="KW-0863">Zinc-finger</keyword>
<organism evidence="14 15">
    <name type="scientific">Dictyostelium firmibasis</name>
    <dbReference type="NCBI Taxonomy" id="79012"/>
    <lineage>
        <taxon>Eukaryota</taxon>
        <taxon>Amoebozoa</taxon>
        <taxon>Evosea</taxon>
        <taxon>Eumycetozoa</taxon>
        <taxon>Dictyostelia</taxon>
        <taxon>Dictyosteliales</taxon>
        <taxon>Dictyosteliaceae</taxon>
        <taxon>Dictyostelium</taxon>
    </lineage>
</organism>
<keyword evidence="4" id="KW-0808">Transferase</keyword>
<feature type="domain" description="RING-type" evidence="12">
    <location>
        <begin position="195"/>
        <end position="234"/>
    </location>
</feature>
<dbReference type="PANTHER" id="PTHR11685">
    <property type="entry name" value="RBR FAMILY RING FINGER AND IBR DOMAIN-CONTAINING"/>
    <property type="match status" value="1"/>
</dbReference>
<dbReference type="InterPro" id="IPR013083">
    <property type="entry name" value="Znf_RING/FYVE/PHD"/>
</dbReference>
<dbReference type="InterPro" id="IPR044066">
    <property type="entry name" value="TRIAD_supradom"/>
</dbReference>